<evidence type="ECO:0000313" key="3">
    <source>
        <dbReference type="Proteomes" id="UP001168098"/>
    </source>
</evidence>
<gene>
    <name evidence="2" type="ORF">PVL29_006274</name>
</gene>
<comment type="caution">
    <text evidence="2">The sequence shown here is derived from an EMBL/GenBank/DDBJ whole genome shotgun (WGS) entry which is preliminary data.</text>
</comment>
<organism evidence="2 3">
    <name type="scientific">Vitis rotundifolia</name>
    <name type="common">Muscadine grape</name>
    <dbReference type="NCBI Taxonomy" id="103349"/>
    <lineage>
        <taxon>Eukaryota</taxon>
        <taxon>Viridiplantae</taxon>
        <taxon>Streptophyta</taxon>
        <taxon>Embryophyta</taxon>
        <taxon>Tracheophyta</taxon>
        <taxon>Spermatophyta</taxon>
        <taxon>Magnoliopsida</taxon>
        <taxon>eudicotyledons</taxon>
        <taxon>Gunneridae</taxon>
        <taxon>Pentapetalae</taxon>
        <taxon>rosids</taxon>
        <taxon>Vitales</taxon>
        <taxon>Vitaceae</taxon>
        <taxon>Viteae</taxon>
        <taxon>Vitis</taxon>
    </lineage>
</organism>
<evidence type="ECO:0000313" key="2">
    <source>
        <dbReference type="EMBL" id="KAJ9700865.1"/>
    </source>
</evidence>
<proteinExistence type="predicted"/>
<reference evidence="2 3" key="1">
    <citation type="journal article" date="2023" name="BMC Biotechnol.">
        <title>Vitis rotundifolia cv Carlos genome sequencing.</title>
        <authorList>
            <person name="Huff M."/>
            <person name="Hulse-Kemp A."/>
            <person name="Scheffler B."/>
            <person name="Youngblood R."/>
            <person name="Simpson S."/>
            <person name="Babiker E."/>
            <person name="Staton M."/>
        </authorList>
    </citation>
    <scope>NUCLEOTIDE SEQUENCE [LARGE SCALE GENOMIC DNA]</scope>
    <source>
        <tissue evidence="2">Leaf</tissue>
    </source>
</reference>
<dbReference type="AlphaFoldDB" id="A0AA39A5H5"/>
<feature type="region of interest" description="Disordered" evidence="1">
    <location>
        <begin position="1"/>
        <end position="23"/>
    </location>
</feature>
<evidence type="ECO:0000256" key="1">
    <source>
        <dbReference type="SAM" id="MobiDB-lite"/>
    </source>
</evidence>
<sequence length="130" mass="14390">MATLPPLQFRNCPTPPPPKLHRSHHLHAPTLALRSKSRLLSSISWKLRVFSSIYCLCKSNSDVQSVSGQDELQRPPFDINLAVVLAGFAFEAYSSPPENVGRREVDAADCTTVFLSEYAIYLLALALAHL</sequence>
<dbReference type="PANTHER" id="PTHR47759:SF2">
    <property type="entry name" value="TRIGLYCERIDE LIPASE"/>
    <property type="match status" value="1"/>
</dbReference>
<dbReference type="PANTHER" id="PTHR47759">
    <property type="entry name" value="OS04G0509100 PROTEIN"/>
    <property type="match status" value="1"/>
</dbReference>
<accession>A0AA39A5H5</accession>
<protein>
    <submittedName>
        <fullName evidence="2">Uncharacterized protein</fullName>
    </submittedName>
</protein>
<keyword evidence="3" id="KW-1185">Reference proteome</keyword>
<dbReference type="EMBL" id="JARBHA010000005">
    <property type="protein sequence ID" value="KAJ9700865.1"/>
    <property type="molecule type" value="Genomic_DNA"/>
</dbReference>
<name>A0AA39A5H5_VITRO</name>
<dbReference type="Proteomes" id="UP001168098">
    <property type="component" value="Unassembled WGS sequence"/>
</dbReference>